<dbReference type="Proteomes" id="UP001620645">
    <property type="component" value="Unassembled WGS sequence"/>
</dbReference>
<comment type="caution">
    <text evidence="1">The sequence shown here is derived from an EMBL/GenBank/DDBJ whole genome shotgun (WGS) entry which is preliminary data.</text>
</comment>
<organism evidence="1 2">
    <name type="scientific">Heterodera schachtii</name>
    <name type="common">Sugarbeet cyst nematode worm</name>
    <name type="synonym">Tylenchus schachtii</name>
    <dbReference type="NCBI Taxonomy" id="97005"/>
    <lineage>
        <taxon>Eukaryota</taxon>
        <taxon>Metazoa</taxon>
        <taxon>Ecdysozoa</taxon>
        <taxon>Nematoda</taxon>
        <taxon>Chromadorea</taxon>
        <taxon>Rhabditida</taxon>
        <taxon>Tylenchina</taxon>
        <taxon>Tylenchomorpha</taxon>
        <taxon>Tylenchoidea</taxon>
        <taxon>Heteroderidae</taxon>
        <taxon>Heteroderinae</taxon>
        <taxon>Heterodera</taxon>
    </lineage>
</organism>
<keyword evidence="2" id="KW-1185">Reference proteome</keyword>
<evidence type="ECO:0000313" key="1">
    <source>
        <dbReference type="EMBL" id="KAL3072803.1"/>
    </source>
</evidence>
<dbReference type="EMBL" id="JBICCN010000373">
    <property type="protein sequence ID" value="KAL3072803.1"/>
    <property type="molecule type" value="Genomic_DNA"/>
</dbReference>
<evidence type="ECO:0000313" key="2">
    <source>
        <dbReference type="Proteomes" id="UP001620645"/>
    </source>
</evidence>
<sequence length="147" mass="16140">MFAFSSPSSFTFASTVNCTRKQTVLLKFINSTILNNTYQNGTTKERSGKAIVQAVRSTDAEANSPGQGNLNACVEHHGVVSFGPEATLIALYNRRKTMNLRDMQSAVQLCLPVGMATRANRKAYDVVAQYNAARKRKGILGQFCSWL</sequence>
<name>A0ABD2I9H4_HETSC</name>
<gene>
    <name evidence="1" type="ORF">niasHS_017777</name>
</gene>
<dbReference type="AlphaFoldDB" id="A0ABD2I9H4"/>
<protein>
    <recommendedName>
        <fullName evidence="3">Class II aldolase/adducin N-terminal domain-containing protein</fullName>
    </recommendedName>
</protein>
<reference evidence="1 2" key="1">
    <citation type="submission" date="2024-10" db="EMBL/GenBank/DDBJ databases">
        <authorList>
            <person name="Kim D."/>
        </authorList>
    </citation>
    <scope>NUCLEOTIDE SEQUENCE [LARGE SCALE GENOMIC DNA]</scope>
    <source>
        <strain evidence="1">Taebaek</strain>
    </source>
</reference>
<dbReference type="InterPro" id="IPR009072">
    <property type="entry name" value="Histone-fold"/>
</dbReference>
<proteinExistence type="predicted"/>
<evidence type="ECO:0008006" key="3">
    <source>
        <dbReference type="Google" id="ProtNLM"/>
    </source>
</evidence>
<dbReference type="Gene3D" id="1.10.20.10">
    <property type="entry name" value="Histone, subunit A"/>
    <property type="match status" value="1"/>
</dbReference>
<accession>A0ABD2I9H4</accession>
<dbReference type="SUPFAM" id="SSF47113">
    <property type="entry name" value="Histone-fold"/>
    <property type="match status" value="1"/>
</dbReference>